<dbReference type="InterPro" id="IPR001647">
    <property type="entry name" value="HTH_TetR"/>
</dbReference>
<dbReference type="RefSeq" id="WP_194215545.1">
    <property type="nucleotide sequence ID" value="NZ_CP061205.1"/>
</dbReference>
<dbReference type="PROSITE" id="PS50977">
    <property type="entry name" value="HTH_TETR_2"/>
    <property type="match status" value="1"/>
</dbReference>
<accession>A0ABV7D947</accession>
<keyword evidence="1 2" id="KW-0238">DNA-binding</keyword>
<reference evidence="5" key="1">
    <citation type="journal article" date="2019" name="Int. J. Syst. Evol. Microbiol.">
        <title>The Global Catalogue of Microorganisms (GCM) 10K type strain sequencing project: providing services to taxonomists for standard genome sequencing and annotation.</title>
        <authorList>
            <consortium name="The Broad Institute Genomics Platform"/>
            <consortium name="The Broad Institute Genome Sequencing Center for Infectious Disease"/>
            <person name="Wu L."/>
            <person name="Ma J."/>
        </authorList>
    </citation>
    <scope>NUCLEOTIDE SEQUENCE [LARGE SCALE GENOMIC DNA]</scope>
    <source>
        <strain evidence="5">KCTC 62164</strain>
    </source>
</reference>
<comment type="caution">
    <text evidence="4">The sequence shown here is derived from an EMBL/GenBank/DDBJ whole genome shotgun (WGS) entry which is preliminary data.</text>
</comment>
<dbReference type="PANTHER" id="PTHR30055">
    <property type="entry name" value="HTH-TYPE TRANSCRIPTIONAL REGULATOR RUTR"/>
    <property type="match status" value="1"/>
</dbReference>
<keyword evidence="5" id="KW-1185">Reference proteome</keyword>
<dbReference type="EMBL" id="JBHRSL010000027">
    <property type="protein sequence ID" value="MFC3053503.1"/>
    <property type="molecule type" value="Genomic_DNA"/>
</dbReference>
<dbReference type="Gene3D" id="1.10.10.60">
    <property type="entry name" value="Homeodomain-like"/>
    <property type="match status" value="1"/>
</dbReference>
<gene>
    <name evidence="4" type="ORF">ACFOKA_16510</name>
</gene>
<dbReference type="PANTHER" id="PTHR30055:SF196">
    <property type="entry name" value="HTH-TYPE TRANSCRIPTIONAL REGULATOR RUTR"/>
    <property type="match status" value="1"/>
</dbReference>
<organism evidence="4 5">
    <name type="scientific">Kordiimonas pumila</name>
    <dbReference type="NCBI Taxonomy" id="2161677"/>
    <lineage>
        <taxon>Bacteria</taxon>
        <taxon>Pseudomonadati</taxon>
        <taxon>Pseudomonadota</taxon>
        <taxon>Alphaproteobacteria</taxon>
        <taxon>Kordiimonadales</taxon>
        <taxon>Kordiimonadaceae</taxon>
        <taxon>Kordiimonas</taxon>
    </lineage>
</organism>
<dbReference type="Pfam" id="PF08362">
    <property type="entry name" value="TetR_C_3"/>
    <property type="match status" value="1"/>
</dbReference>
<feature type="domain" description="HTH tetR-type" evidence="3">
    <location>
        <begin position="17"/>
        <end position="77"/>
    </location>
</feature>
<evidence type="ECO:0000313" key="4">
    <source>
        <dbReference type="EMBL" id="MFC3053503.1"/>
    </source>
</evidence>
<dbReference type="SUPFAM" id="SSF46689">
    <property type="entry name" value="Homeodomain-like"/>
    <property type="match status" value="1"/>
</dbReference>
<dbReference type="SUPFAM" id="SSF48498">
    <property type="entry name" value="Tetracyclin repressor-like, C-terminal domain"/>
    <property type="match status" value="1"/>
</dbReference>
<proteinExistence type="predicted"/>
<dbReference type="InterPro" id="IPR009057">
    <property type="entry name" value="Homeodomain-like_sf"/>
</dbReference>
<dbReference type="InterPro" id="IPR036271">
    <property type="entry name" value="Tet_transcr_reg_TetR-rel_C_sf"/>
</dbReference>
<dbReference type="Gene3D" id="1.10.357.10">
    <property type="entry name" value="Tetracycline Repressor, domain 2"/>
    <property type="match status" value="1"/>
</dbReference>
<dbReference type="InterPro" id="IPR013573">
    <property type="entry name" value="Tscrpt_reg_YcdC_C"/>
</dbReference>
<evidence type="ECO:0000256" key="1">
    <source>
        <dbReference type="ARBA" id="ARBA00023125"/>
    </source>
</evidence>
<protein>
    <submittedName>
        <fullName evidence="4">TetR family transcriptional regulator C-terminal domain-containing protein</fullName>
    </submittedName>
</protein>
<dbReference type="Proteomes" id="UP001595444">
    <property type="component" value="Unassembled WGS sequence"/>
</dbReference>
<sequence length="217" mass="24556">MTKVQKVETAHKAGIRRENEAKILAAAESVFAEKGFKGASVGLIAERAGVPKPNVYYYFGAKIDLYRRVVEDVCSIWLRAADLFDETEDPKTAVKMYVSSKMDLARMRPHGSRLWAIEMASGAPFIQDYLRDTVKPWLESREAVLKRWISEGKLAPIESRYLFFMIWATTQHYADFEAQIIAMNDGSPLSNEQFDKAKETVIKLVVASLNLEPDTES</sequence>
<feature type="DNA-binding region" description="H-T-H motif" evidence="2">
    <location>
        <begin position="40"/>
        <end position="59"/>
    </location>
</feature>
<evidence type="ECO:0000259" key="3">
    <source>
        <dbReference type="PROSITE" id="PS50977"/>
    </source>
</evidence>
<dbReference type="InterPro" id="IPR050109">
    <property type="entry name" value="HTH-type_TetR-like_transc_reg"/>
</dbReference>
<dbReference type="PRINTS" id="PR00455">
    <property type="entry name" value="HTHTETR"/>
</dbReference>
<name>A0ABV7D947_9PROT</name>
<evidence type="ECO:0000313" key="5">
    <source>
        <dbReference type="Proteomes" id="UP001595444"/>
    </source>
</evidence>
<evidence type="ECO:0000256" key="2">
    <source>
        <dbReference type="PROSITE-ProRule" id="PRU00335"/>
    </source>
</evidence>
<dbReference type="Pfam" id="PF00440">
    <property type="entry name" value="TetR_N"/>
    <property type="match status" value="1"/>
</dbReference>